<organism evidence="2 3">
    <name type="scientific">Sphingomonas hylomeconis</name>
    <dbReference type="NCBI Taxonomy" id="1395958"/>
    <lineage>
        <taxon>Bacteria</taxon>
        <taxon>Pseudomonadati</taxon>
        <taxon>Pseudomonadota</taxon>
        <taxon>Alphaproteobacteria</taxon>
        <taxon>Sphingomonadales</taxon>
        <taxon>Sphingomonadaceae</taxon>
        <taxon>Sphingomonas</taxon>
    </lineage>
</organism>
<comment type="caution">
    <text evidence="2">The sequence shown here is derived from an EMBL/GenBank/DDBJ whole genome shotgun (WGS) entry which is preliminary data.</text>
</comment>
<accession>A0ABV7SRM3</accession>
<dbReference type="RefSeq" id="WP_261295521.1">
    <property type="nucleotide sequence ID" value="NZ_JANQBK010000017.1"/>
</dbReference>
<proteinExistence type="predicted"/>
<protein>
    <submittedName>
        <fullName evidence="2">Uncharacterized protein</fullName>
    </submittedName>
</protein>
<dbReference type="Proteomes" id="UP001595713">
    <property type="component" value="Unassembled WGS sequence"/>
</dbReference>
<evidence type="ECO:0000313" key="3">
    <source>
        <dbReference type="Proteomes" id="UP001595713"/>
    </source>
</evidence>
<sequence length="120" mass="13342">MSYKRVESLGDVQRFGLLVILICEGCQRQRIIAPRMLMRRFHAGTFLRDIGAKLRCRGQDIEGGGCGHRGAIVRLYDPPKPPPPEPDDDGPGGNVLPMPLPRPIDAAAPAYFPARRRARR</sequence>
<dbReference type="EMBL" id="JBHRXP010000002">
    <property type="protein sequence ID" value="MFC3579515.1"/>
    <property type="molecule type" value="Genomic_DNA"/>
</dbReference>
<evidence type="ECO:0000313" key="2">
    <source>
        <dbReference type="EMBL" id="MFC3579515.1"/>
    </source>
</evidence>
<feature type="region of interest" description="Disordered" evidence="1">
    <location>
        <begin position="72"/>
        <end position="120"/>
    </location>
</feature>
<reference evidence="3" key="1">
    <citation type="journal article" date="2019" name="Int. J. Syst. Evol. Microbiol.">
        <title>The Global Catalogue of Microorganisms (GCM) 10K type strain sequencing project: providing services to taxonomists for standard genome sequencing and annotation.</title>
        <authorList>
            <consortium name="The Broad Institute Genomics Platform"/>
            <consortium name="The Broad Institute Genome Sequencing Center for Infectious Disease"/>
            <person name="Wu L."/>
            <person name="Ma J."/>
        </authorList>
    </citation>
    <scope>NUCLEOTIDE SEQUENCE [LARGE SCALE GENOMIC DNA]</scope>
    <source>
        <strain evidence="3">KCTC 42739</strain>
    </source>
</reference>
<evidence type="ECO:0000256" key="1">
    <source>
        <dbReference type="SAM" id="MobiDB-lite"/>
    </source>
</evidence>
<keyword evidence="3" id="KW-1185">Reference proteome</keyword>
<name>A0ABV7SRM3_9SPHN</name>
<gene>
    <name evidence="2" type="ORF">ACFONA_04995</name>
</gene>